<reference evidence="1 2" key="1">
    <citation type="journal article" date="2016" name="Nat. Commun.">
        <title>Thousands of microbial genomes shed light on interconnected biogeochemical processes in an aquifer system.</title>
        <authorList>
            <person name="Anantharaman K."/>
            <person name="Brown C.T."/>
            <person name="Hug L.A."/>
            <person name="Sharon I."/>
            <person name="Castelle C.J."/>
            <person name="Probst A.J."/>
            <person name="Thomas B.C."/>
            <person name="Singh A."/>
            <person name="Wilkins M.J."/>
            <person name="Karaoz U."/>
            <person name="Brodie E.L."/>
            <person name="Williams K.H."/>
            <person name="Hubbard S.S."/>
            <person name="Banfield J.F."/>
        </authorList>
    </citation>
    <scope>NUCLEOTIDE SEQUENCE [LARGE SCALE GENOMIC DNA]</scope>
</reference>
<accession>A0A1G1ZPY7</accession>
<dbReference type="Proteomes" id="UP000177690">
    <property type="component" value="Unassembled WGS sequence"/>
</dbReference>
<proteinExistence type="predicted"/>
<protein>
    <submittedName>
        <fullName evidence="1">Uncharacterized protein</fullName>
    </submittedName>
</protein>
<organism evidence="1 2">
    <name type="scientific">Candidatus Harrisonbacteria bacterium RIFCSPLOWO2_02_FULL_41_13b</name>
    <dbReference type="NCBI Taxonomy" id="1798409"/>
    <lineage>
        <taxon>Bacteria</taxon>
        <taxon>Candidatus Harrisoniibacteriota</taxon>
    </lineage>
</organism>
<dbReference type="STRING" id="1798409.A3I24_04480"/>
<dbReference type="AlphaFoldDB" id="A0A1G1ZPY7"/>
<evidence type="ECO:0000313" key="2">
    <source>
        <dbReference type="Proteomes" id="UP000177690"/>
    </source>
</evidence>
<name>A0A1G1ZPY7_9BACT</name>
<sequence length="83" mass="9411">MAWYRAEVSGIGFTMQAGEKLRDVKAVCYEFSADNDENAIEKAVQFAKTGQVIESFWFDGTYTKINIMKFITPLPTESKAYLV</sequence>
<comment type="caution">
    <text evidence="1">The sequence shown here is derived from an EMBL/GenBank/DDBJ whole genome shotgun (WGS) entry which is preliminary data.</text>
</comment>
<evidence type="ECO:0000313" key="1">
    <source>
        <dbReference type="EMBL" id="OGY66748.1"/>
    </source>
</evidence>
<gene>
    <name evidence="1" type="ORF">A3I24_04480</name>
</gene>
<dbReference type="EMBL" id="MHJL01000036">
    <property type="protein sequence ID" value="OGY66748.1"/>
    <property type="molecule type" value="Genomic_DNA"/>
</dbReference>